<keyword evidence="12" id="KW-1185">Reference proteome</keyword>
<feature type="domain" description="ERCC1-like central" evidence="10">
    <location>
        <begin position="125"/>
        <end position="237"/>
    </location>
</feature>
<dbReference type="GO" id="GO:0006302">
    <property type="term" value="P:double-strand break repair"/>
    <property type="evidence" value="ECO:0007669"/>
    <property type="project" value="UniProtKB-ARBA"/>
</dbReference>
<dbReference type="GO" id="GO:0032204">
    <property type="term" value="P:regulation of telomere maintenance"/>
    <property type="evidence" value="ECO:0007669"/>
    <property type="project" value="UniProtKB-ARBA"/>
</dbReference>
<dbReference type="AlphaFoldDB" id="A0AAV4WED3"/>
<evidence type="ECO:0000256" key="4">
    <source>
        <dbReference type="ARBA" id="ARBA00023125"/>
    </source>
</evidence>
<keyword evidence="4" id="KW-0238">DNA-binding</keyword>
<dbReference type="Pfam" id="PF14520">
    <property type="entry name" value="HHH_5"/>
    <property type="match status" value="1"/>
</dbReference>
<evidence type="ECO:0000256" key="8">
    <source>
        <dbReference type="ARBA" id="ARBA00071993"/>
    </source>
</evidence>
<dbReference type="FunFam" id="3.40.50.10130:FF:000001">
    <property type="entry name" value="DNA excision repair protein ERCC-1"/>
    <property type="match status" value="1"/>
</dbReference>
<name>A0AAV4WED3_9ARAC</name>
<evidence type="ECO:0000313" key="12">
    <source>
        <dbReference type="Proteomes" id="UP001054837"/>
    </source>
</evidence>
<dbReference type="NCBIfam" id="TIGR00597">
    <property type="entry name" value="rad10"/>
    <property type="match status" value="1"/>
</dbReference>
<proteinExistence type="inferred from homology"/>
<dbReference type="InterPro" id="IPR011335">
    <property type="entry name" value="Restrct_endonuc-II-like"/>
</dbReference>
<dbReference type="Gene3D" id="1.10.150.20">
    <property type="entry name" value="5' to 3' exonuclease, C-terminal subdomain"/>
    <property type="match status" value="1"/>
</dbReference>
<gene>
    <name evidence="11" type="primary">ERCC1</name>
    <name evidence="11" type="ORF">CDAR_70491</name>
</gene>
<dbReference type="GO" id="GO:0006289">
    <property type="term" value="P:nucleotide-excision repair"/>
    <property type="evidence" value="ECO:0007669"/>
    <property type="project" value="UniProtKB-ARBA"/>
</dbReference>
<dbReference type="InterPro" id="IPR010994">
    <property type="entry name" value="RuvA_2-like"/>
</dbReference>
<dbReference type="PANTHER" id="PTHR12749:SF0">
    <property type="entry name" value="DNA EXCISION REPAIR PROTEIN ERCC-1"/>
    <property type="match status" value="1"/>
</dbReference>
<dbReference type="GO" id="GO:0070914">
    <property type="term" value="P:UV-damage excision repair"/>
    <property type="evidence" value="ECO:0007669"/>
    <property type="project" value="TreeGrafter"/>
</dbReference>
<comment type="function">
    <text evidence="7">Non-catalytic component of a structure-specific DNA repair endonuclease responsible for the 5'-incision during DNA repair. Responsible, in conjunction with SLX4, for the first step in the repair of interstrand cross-links (ICL). Participates in the processing of anaphase bridge-generating DNA structures, which consist in incompletely processed DNA lesions arising during S or G2 phase, and can result in cytokinesis failure. Also required for homology-directed repair (HDR) of DNA double-strand breaks, in conjunction with SLX4.</text>
</comment>
<dbReference type="InterPro" id="IPR004579">
    <property type="entry name" value="ERCC1/RAD10/SWI10"/>
</dbReference>
<dbReference type="GO" id="GO:0006312">
    <property type="term" value="P:mitotic recombination"/>
    <property type="evidence" value="ECO:0007669"/>
    <property type="project" value="TreeGrafter"/>
</dbReference>
<evidence type="ECO:0000256" key="3">
    <source>
        <dbReference type="ARBA" id="ARBA00022763"/>
    </source>
</evidence>
<keyword evidence="5" id="KW-0234">DNA repair</keyword>
<evidence type="ECO:0000259" key="10">
    <source>
        <dbReference type="Pfam" id="PF03834"/>
    </source>
</evidence>
<dbReference type="FunFam" id="1.10.150.20:FF:000017">
    <property type="entry name" value="DNA excision repair protein ERCC-1"/>
    <property type="match status" value="1"/>
</dbReference>
<feature type="compositionally biased region" description="Low complexity" evidence="9">
    <location>
        <begin position="41"/>
        <end position="58"/>
    </location>
</feature>
<dbReference type="InterPro" id="IPR047260">
    <property type="entry name" value="ERCC1-like_central_dom"/>
</dbReference>
<reference evidence="11 12" key="1">
    <citation type="submission" date="2021-06" db="EMBL/GenBank/DDBJ databases">
        <title>Caerostris darwini draft genome.</title>
        <authorList>
            <person name="Kono N."/>
            <person name="Arakawa K."/>
        </authorList>
    </citation>
    <scope>NUCLEOTIDE SEQUENCE [LARGE SCALE GENOMIC DNA]</scope>
</reference>
<dbReference type="SUPFAM" id="SSF52980">
    <property type="entry name" value="Restriction endonuclease-like"/>
    <property type="match status" value="1"/>
</dbReference>
<keyword evidence="3" id="KW-0227">DNA damage</keyword>
<comment type="caution">
    <text evidence="11">The sequence shown here is derived from an EMBL/GenBank/DDBJ whole genome shotgun (WGS) entry which is preliminary data.</text>
</comment>
<dbReference type="Pfam" id="PF03834">
    <property type="entry name" value="Rad10"/>
    <property type="match status" value="1"/>
</dbReference>
<evidence type="ECO:0000256" key="2">
    <source>
        <dbReference type="ARBA" id="ARBA00008283"/>
    </source>
</evidence>
<evidence type="ECO:0000256" key="6">
    <source>
        <dbReference type="ARBA" id="ARBA00023242"/>
    </source>
</evidence>
<evidence type="ECO:0000256" key="7">
    <source>
        <dbReference type="ARBA" id="ARBA00054210"/>
    </source>
</evidence>
<evidence type="ECO:0000313" key="11">
    <source>
        <dbReference type="EMBL" id="GIY80891.1"/>
    </source>
</evidence>
<dbReference type="PANTHER" id="PTHR12749">
    <property type="entry name" value="EXCISION REPAIR CROSS-COMPLEMENTING 1 ERCC1"/>
    <property type="match status" value="1"/>
</dbReference>
<evidence type="ECO:0000256" key="1">
    <source>
        <dbReference type="ARBA" id="ARBA00004123"/>
    </source>
</evidence>
<dbReference type="EMBL" id="BPLQ01014566">
    <property type="protein sequence ID" value="GIY80891.1"/>
    <property type="molecule type" value="Genomic_DNA"/>
</dbReference>
<evidence type="ECO:0000256" key="9">
    <source>
        <dbReference type="SAM" id="MobiDB-lite"/>
    </source>
</evidence>
<accession>A0AAV4WED3</accession>
<feature type="region of interest" description="Disordered" evidence="9">
    <location>
        <begin position="1"/>
        <end position="69"/>
    </location>
</feature>
<dbReference type="GO" id="GO:0003684">
    <property type="term" value="F:damaged DNA binding"/>
    <property type="evidence" value="ECO:0007669"/>
    <property type="project" value="InterPro"/>
</dbReference>
<comment type="similarity">
    <text evidence="2">Belongs to the ERCC1/RAD10/SWI10 family.</text>
</comment>
<dbReference type="GO" id="GO:0070522">
    <property type="term" value="C:ERCC4-ERCC1 complex"/>
    <property type="evidence" value="ECO:0007669"/>
    <property type="project" value="TreeGrafter"/>
</dbReference>
<dbReference type="CDD" id="cd22325">
    <property type="entry name" value="ERCC1_C-like"/>
    <property type="match status" value="1"/>
</dbReference>
<sequence length="323" mass="36225">MEKSPKKFCIPQDIDESLEESISTAPRHFKPGNILGDATSKDSATASSTSSSETNQSSNIPDSPVARNPQAPSIERAAEFQNKVLEKKTRFQTEFQNLKESKFYDKSVESCLSENMGKSRSVSALIVNPRQRGNPLLKHIRNVPWEFSEIEPDYLMSKSTCALFLSLRYHNLFPNYIHDRLKALGKSYNLRVLLVQVDVAEPNPPLKDLSVISILADCTLMVAWSAEEAGTYLETYKMFENKSADLIKVKQDSDHYSQLIDCLTTIRSINKTDAMVLLSNFKTLKGIVQASIEDLTQCPGMGPLKAKRLYDALRKPLKNTAKV</sequence>
<dbReference type="GO" id="GO:0003697">
    <property type="term" value="F:single-stranded DNA binding"/>
    <property type="evidence" value="ECO:0007669"/>
    <property type="project" value="TreeGrafter"/>
</dbReference>
<dbReference type="Proteomes" id="UP001054837">
    <property type="component" value="Unassembled WGS sequence"/>
</dbReference>
<protein>
    <recommendedName>
        <fullName evidence="8">DNA excision repair protein ERCC-1</fullName>
    </recommendedName>
</protein>
<organism evidence="11 12">
    <name type="scientific">Caerostris darwini</name>
    <dbReference type="NCBI Taxonomy" id="1538125"/>
    <lineage>
        <taxon>Eukaryota</taxon>
        <taxon>Metazoa</taxon>
        <taxon>Ecdysozoa</taxon>
        <taxon>Arthropoda</taxon>
        <taxon>Chelicerata</taxon>
        <taxon>Arachnida</taxon>
        <taxon>Araneae</taxon>
        <taxon>Araneomorphae</taxon>
        <taxon>Entelegynae</taxon>
        <taxon>Araneoidea</taxon>
        <taxon>Araneidae</taxon>
        <taxon>Caerostris</taxon>
    </lineage>
</organism>
<dbReference type="GO" id="GO:0000110">
    <property type="term" value="C:nucleotide-excision repair factor 1 complex"/>
    <property type="evidence" value="ECO:0007669"/>
    <property type="project" value="TreeGrafter"/>
</dbReference>
<dbReference type="Gene3D" id="3.40.50.10130">
    <property type="match status" value="1"/>
</dbReference>
<keyword evidence="6" id="KW-0539">Nucleus</keyword>
<evidence type="ECO:0000256" key="5">
    <source>
        <dbReference type="ARBA" id="ARBA00023204"/>
    </source>
</evidence>
<dbReference type="SUPFAM" id="SSF47781">
    <property type="entry name" value="RuvA domain 2-like"/>
    <property type="match status" value="1"/>
</dbReference>
<comment type="subcellular location">
    <subcellularLocation>
        <location evidence="1">Nucleus</location>
    </subcellularLocation>
</comment>